<accession>C6B2F6</accession>
<dbReference type="HOGENOM" id="CLU_3221183_0_0_5"/>
<evidence type="ECO:0000313" key="2">
    <source>
        <dbReference type="EMBL" id="ACS54776.1"/>
    </source>
</evidence>
<gene>
    <name evidence="2" type="ordered locus">Rleg_0470</name>
</gene>
<sequence length="44" mass="4286">MEIGFVAVAGIAGFVVGSGQGSLVDGLVTAVAAMAVVFIFVTLT</sequence>
<dbReference type="KEGG" id="rlg:Rleg_0470"/>
<evidence type="ECO:0000313" key="3">
    <source>
        <dbReference type="Proteomes" id="UP000002256"/>
    </source>
</evidence>
<keyword evidence="1" id="KW-0812">Transmembrane</keyword>
<feature type="transmembrane region" description="Helical" evidence="1">
    <location>
        <begin position="27"/>
        <end position="43"/>
    </location>
</feature>
<protein>
    <submittedName>
        <fullName evidence="2">Uncharacterized protein</fullName>
    </submittedName>
</protein>
<dbReference type="Proteomes" id="UP000002256">
    <property type="component" value="Chromosome"/>
</dbReference>
<keyword evidence="1" id="KW-0472">Membrane</keyword>
<dbReference type="EMBL" id="CP001622">
    <property type="protein sequence ID" value="ACS54776.1"/>
    <property type="molecule type" value="Genomic_DNA"/>
</dbReference>
<dbReference type="AlphaFoldDB" id="C6B2F6"/>
<evidence type="ECO:0000256" key="1">
    <source>
        <dbReference type="SAM" id="Phobius"/>
    </source>
</evidence>
<name>C6B2F6_RHILS</name>
<organism evidence="2 3">
    <name type="scientific">Rhizobium leguminosarum bv. trifolii (strain WSM1325)</name>
    <dbReference type="NCBI Taxonomy" id="395491"/>
    <lineage>
        <taxon>Bacteria</taxon>
        <taxon>Pseudomonadati</taxon>
        <taxon>Pseudomonadota</taxon>
        <taxon>Alphaproteobacteria</taxon>
        <taxon>Hyphomicrobiales</taxon>
        <taxon>Rhizobiaceae</taxon>
        <taxon>Rhizobium/Agrobacterium group</taxon>
        <taxon>Rhizobium</taxon>
    </lineage>
</organism>
<reference evidence="2 3" key="1">
    <citation type="journal article" date="2010" name="Stand. Genomic Sci.">
        <title>Complete genome sequence of Rhizobium leguminosarum bv. trifolii strain WSM1325, an effective microsymbiont of annual Mediterranean clovers.</title>
        <authorList>
            <person name="Reeve W."/>
            <person name="O'Hara G."/>
            <person name="Chain P."/>
            <person name="Ardley J."/>
            <person name="Brau L."/>
            <person name="Nandesena K."/>
            <person name="Tiwari R."/>
            <person name="Copeland A."/>
            <person name="Nolan M."/>
            <person name="Han C."/>
            <person name="Brettin T."/>
            <person name="Land M."/>
            <person name="Ovchinikova G."/>
            <person name="Ivanova N."/>
            <person name="Mavromatis K."/>
            <person name="Markowitz V."/>
            <person name="Kyrpides N."/>
            <person name="Melino V."/>
            <person name="Denton M."/>
            <person name="Yates R."/>
            <person name="Howieson J."/>
        </authorList>
    </citation>
    <scope>NUCLEOTIDE SEQUENCE [LARGE SCALE GENOMIC DNA]</scope>
    <source>
        <strain evidence="2 3">WSM1325</strain>
    </source>
</reference>
<proteinExistence type="predicted"/>
<keyword evidence="1" id="KW-1133">Transmembrane helix</keyword>